<evidence type="ECO:0000313" key="1">
    <source>
        <dbReference type="EMBL" id="KAI7998351.1"/>
    </source>
</evidence>
<dbReference type="Proteomes" id="UP001060215">
    <property type="component" value="Chromosome 10"/>
</dbReference>
<comment type="caution">
    <text evidence="1">The sequence shown here is derived from an EMBL/GenBank/DDBJ whole genome shotgun (WGS) entry which is preliminary data.</text>
</comment>
<accession>A0ACC0GB48</accession>
<organism evidence="1 2">
    <name type="scientific">Camellia lanceoleosa</name>
    <dbReference type="NCBI Taxonomy" id="1840588"/>
    <lineage>
        <taxon>Eukaryota</taxon>
        <taxon>Viridiplantae</taxon>
        <taxon>Streptophyta</taxon>
        <taxon>Embryophyta</taxon>
        <taxon>Tracheophyta</taxon>
        <taxon>Spermatophyta</taxon>
        <taxon>Magnoliopsida</taxon>
        <taxon>eudicotyledons</taxon>
        <taxon>Gunneridae</taxon>
        <taxon>Pentapetalae</taxon>
        <taxon>asterids</taxon>
        <taxon>Ericales</taxon>
        <taxon>Theaceae</taxon>
        <taxon>Camellia</taxon>
    </lineage>
</organism>
<gene>
    <name evidence="1" type="ORF">LOK49_LG10G00654</name>
</gene>
<name>A0ACC0GB48_9ERIC</name>
<keyword evidence="2" id="KW-1185">Reference proteome</keyword>
<sequence>MDFEADRSDFTSVLSLLEWCSMSFGRHTPLAKLKARRWSLSETTESSSLIARLLKTREPWGSRDRFEDSVGLIWSSYLVGLVAEHSHLHQQVVARFVQSGHACFGGRQKAAAMEEPPRPELIGRPVVPRLGLFR</sequence>
<proteinExistence type="predicted"/>
<reference evidence="1 2" key="1">
    <citation type="journal article" date="2022" name="Plant J.">
        <title>Chromosome-level genome of Camellia lanceoleosa provides a valuable resource for understanding genome evolution and self-incompatibility.</title>
        <authorList>
            <person name="Gong W."/>
            <person name="Xiao S."/>
            <person name="Wang L."/>
            <person name="Liao Z."/>
            <person name="Chang Y."/>
            <person name="Mo W."/>
            <person name="Hu G."/>
            <person name="Li W."/>
            <person name="Zhao G."/>
            <person name="Zhu H."/>
            <person name="Hu X."/>
            <person name="Ji K."/>
            <person name="Xiang X."/>
            <person name="Song Q."/>
            <person name="Yuan D."/>
            <person name="Jin S."/>
            <person name="Zhang L."/>
        </authorList>
    </citation>
    <scope>NUCLEOTIDE SEQUENCE [LARGE SCALE GENOMIC DNA]</scope>
    <source>
        <strain evidence="1">SQ_2022a</strain>
    </source>
</reference>
<evidence type="ECO:0000313" key="2">
    <source>
        <dbReference type="Proteomes" id="UP001060215"/>
    </source>
</evidence>
<protein>
    <submittedName>
        <fullName evidence="1">Uncharacterized protein</fullName>
    </submittedName>
</protein>
<dbReference type="EMBL" id="CM045767">
    <property type="protein sequence ID" value="KAI7998351.1"/>
    <property type="molecule type" value="Genomic_DNA"/>
</dbReference>